<dbReference type="AlphaFoldDB" id="A0A4W4ERT0"/>
<keyword evidence="2" id="KW-0677">Repeat</keyword>
<dbReference type="Proteomes" id="UP000314983">
    <property type="component" value="Chromosome 4"/>
</dbReference>
<evidence type="ECO:0000256" key="3">
    <source>
        <dbReference type="ARBA" id="ARBA00022837"/>
    </source>
</evidence>
<reference evidence="4" key="4">
    <citation type="submission" date="2025-08" db="UniProtKB">
        <authorList>
            <consortium name="Ensembl"/>
        </authorList>
    </citation>
    <scope>IDENTIFICATION</scope>
</reference>
<dbReference type="PANTHER" id="PTHR34524">
    <property type="entry name" value="CALCYPHOSIN"/>
    <property type="match status" value="1"/>
</dbReference>
<evidence type="ECO:0008006" key="6">
    <source>
        <dbReference type="Google" id="ProtNLM"/>
    </source>
</evidence>
<dbReference type="GeneTree" id="ENSGT00940000159670"/>
<keyword evidence="5" id="KW-1185">Reference proteome</keyword>
<dbReference type="Gene3D" id="1.10.238.10">
    <property type="entry name" value="EF-hand"/>
    <property type="match status" value="1"/>
</dbReference>
<dbReference type="SUPFAM" id="SSF47473">
    <property type="entry name" value="EF-hand"/>
    <property type="match status" value="1"/>
</dbReference>
<reference evidence="4" key="3">
    <citation type="submission" date="2020-05" db="EMBL/GenBank/DDBJ databases">
        <title>Electrophorus electricus (electric eel) genome, fEleEle1, primary haplotype.</title>
        <authorList>
            <person name="Myers G."/>
            <person name="Meyer A."/>
            <person name="Fedrigo O."/>
            <person name="Formenti G."/>
            <person name="Rhie A."/>
            <person name="Tracey A."/>
            <person name="Sims Y."/>
            <person name="Jarvis E.D."/>
        </authorList>
    </citation>
    <scope>NUCLEOTIDE SEQUENCE [LARGE SCALE GENOMIC DNA]</scope>
</reference>
<evidence type="ECO:0000256" key="1">
    <source>
        <dbReference type="ARBA" id="ARBA00022723"/>
    </source>
</evidence>
<dbReference type="PANTHER" id="PTHR34524:SF3">
    <property type="entry name" value="CALCYPHOSIN-2"/>
    <property type="match status" value="1"/>
</dbReference>
<dbReference type="OMA" id="YFRERDQ"/>
<dbReference type="GO" id="GO:0046872">
    <property type="term" value="F:metal ion binding"/>
    <property type="evidence" value="ECO:0007669"/>
    <property type="project" value="UniProtKB-KW"/>
</dbReference>
<dbReference type="STRING" id="8005.ENSEEEP00000014213"/>
<reference evidence="5" key="2">
    <citation type="journal article" date="2017" name="Sci. Adv.">
        <title>A tail of two voltages: Proteomic comparison of the three electric organs of the electric eel.</title>
        <authorList>
            <person name="Traeger L.L."/>
            <person name="Sabat G."/>
            <person name="Barrett-Wilt G.A."/>
            <person name="Wells G.B."/>
            <person name="Sussman M.R."/>
        </authorList>
    </citation>
    <scope>NUCLEOTIDE SEQUENCE [LARGE SCALE GENOMIC DNA]</scope>
</reference>
<keyword evidence="3" id="KW-0106">Calcium</keyword>
<evidence type="ECO:0000313" key="4">
    <source>
        <dbReference type="Ensembl" id="ENSEEEP00000014213.2"/>
    </source>
</evidence>
<reference evidence="5" key="1">
    <citation type="journal article" date="2014" name="Science">
        <title>Nonhuman genetics. Genomic basis for the convergent evolution of electric organs.</title>
        <authorList>
            <person name="Gallant J.R."/>
            <person name="Traeger L.L."/>
            <person name="Volkening J.D."/>
            <person name="Moffett H."/>
            <person name="Chen P.H."/>
            <person name="Novina C.D."/>
            <person name="Phillips G.N.Jr."/>
            <person name="Anand R."/>
            <person name="Wells G.B."/>
            <person name="Pinch M."/>
            <person name="Guth R."/>
            <person name="Unguez G.A."/>
            <person name="Albert J.S."/>
            <person name="Zakon H.H."/>
            <person name="Samanta M.P."/>
            <person name="Sussman M.R."/>
        </authorList>
    </citation>
    <scope>NUCLEOTIDE SEQUENCE [LARGE SCALE GENOMIC DNA]</scope>
</reference>
<keyword evidence="1" id="KW-0479">Metal-binding</keyword>
<sequence length="221" mass="24818">MLISHRAQSGETANCITEEELNNRKTLRAIQRAVCDRMRGHAIQTLTTLGRKLTCLDLQENGFLVKEKLRKCLMEDLSLSPQDFDTVWRIAGPQGEVTADAAAIMRAVTGEMSEARKAVFIKVYVKLDPHKTGSITLIDIEKFYWAKQDLGHGAKTDFLTCIRNRGRVGGKVSYAEFEDYYEGLSIEIPSDEEYISILTSTLDHLTLLTNGVCICVVMFVH</sequence>
<name>A0A4W4ERT0_ELEEL</name>
<dbReference type="InterPro" id="IPR011992">
    <property type="entry name" value="EF-hand-dom_pair"/>
</dbReference>
<organism evidence="4 5">
    <name type="scientific">Electrophorus electricus</name>
    <name type="common">Electric eel</name>
    <name type="synonym">Gymnotus electricus</name>
    <dbReference type="NCBI Taxonomy" id="8005"/>
    <lineage>
        <taxon>Eukaryota</taxon>
        <taxon>Metazoa</taxon>
        <taxon>Chordata</taxon>
        <taxon>Craniata</taxon>
        <taxon>Vertebrata</taxon>
        <taxon>Euteleostomi</taxon>
        <taxon>Actinopterygii</taxon>
        <taxon>Neopterygii</taxon>
        <taxon>Teleostei</taxon>
        <taxon>Ostariophysi</taxon>
        <taxon>Gymnotiformes</taxon>
        <taxon>Gymnotoidei</taxon>
        <taxon>Gymnotidae</taxon>
        <taxon>Electrophorus</taxon>
    </lineage>
</organism>
<proteinExistence type="predicted"/>
<reference evidence="4" key="5">
    <citation type="submission" date="2025-09" db="UniProtKB">
        <authorList>
            <consortium name="Ensembl"/>
        </authorList>
    </citation>
    <scope>IDENTIFICATION</scope>
</reference>
<accession>A0A4W4ERT0</accession>
<dbReference type="Ensembl" id="ENSEEET00000014386.2">
    <property type="protein sequence ID" value="ENSEEEP00000014213.2"/>
    <property type="gene ID" value="ENSEEEG00000007060.2"/>
</dbReference>
<dbReference type="InterPro" id="IPR051581">
    <property type="entry name" value="Ca-bind"/>
</dbReference>
<evidence type="ECO:0000256" key="2">
    <source>
        <dbReference type="ARBA" id="ARBA00022737"/>
    </source>
</evidence>
<protein>
    <recommendedName>
        <fullName evidence="6">Calcyphosine-like b</fullName>
    </recommendedName>
</protein>
<evidence type="ECO:0000313" key="5">
    <source>
        <dbReference type="Proteomes" id="UP000314983"/>
    </source>
</evidence>